<feature type="transmembrane region" description="Helical" evidence="5">
    <location>
        <begin position="32"/>
        <end position="52"/>
    </location>
</feature>
<name>A0AAV4EAP2_9GAST</name>
<proteinExistence type="predicted"/>
<comment type="subcellular location">
    <subcellularLocation>
        <location evidence="1">Membrane</location>
    </subcellularLocation>
</comment>
<feature type="domain" description="G-protein coupled receptors family 1 profile" evidence="6">
    <location>
        <begin position="43"/>
        <end position="199"/>
    </location>
</feature>
<dbReference type="SUPFAM" id="SSF81321">
    <property type="entry name" value="Family A G protein-coupled receptor-like"/>
    <property type="match status" value="1"/>
</dbReference>
<keyword evidence="3 5" id="KW-1133">Transmembrane helix</keyword>
<organism evidence="7 8">
    <name type="scientific">Elysia marginata</name>
    <dbReference type="NCBI Taxonomy" id="1093978"/>
    <lineage>
        <taxon>Eukaryota</taxon>
        <taxon>Metazoa</taxon>
        <taxon>Spiralia</taxon>
        <taxon>Lophotrochozoa</taxon>
        <taxon>Mollusca</taxon>
        <taxon>Gastropoda</taxon>
        <taxon>Heterobranchia</taxon>
        <taxon>Euthyneura</taxon>
        <taxon>Panpulmonata</taxon>
        <taxon>Sacoglossa</taxon>
        <taxon>Placobranchoidea</taxon>
        <taxon>Plakobranchidae</taxon>
        <taxon>Elysia</taxon>
    </lineage>
</organism>
<keyword evidence="4 5" id="KW-0472">Membrane</keyword>
<sequence length="199" mass="22477">MENFNLTNSSTVFTPRPFVKEWVMTIKVLSPLWVGTILFGLMSNITNVLVFLKAGVKDNVTVLLLSLAISDLIFLVLISPTISVYIIIAMIPSYIWPLPFHIPLNLFYWPAFTAYDLSALIISVSLGLIRCACVAMPLKFKFVFTMSRTVKWVMFIVVLAISLRLPILTVNRLAWRVNPATNKTGVYLCEELEEPSTCR</sequence>
<dbReference type="Gene3D" id="1.20.1070.10">
    <property type="entry name" value="Rhodopsin 7-helix transmembrane proteins"/>
    <property type="match status" value="1"/>
</dbReference>
<keyword evidence="7" id="KW-0675">Receptor</keyword>
<evidence type="ECO:0000256" key="2">
    <source>
        <dbReference type="ARBA" id="ARBA00022692"/>
    </source>
</evidence>
<feature type="transmembrane region" description="Helical" evidence="5">
    <location>
        <begin position="72"/>
        <end position="95"/>
    </location>
</feature>
<dbReference type="GO" id="GO:0016020">
    <property type="term" value="C:membrane"/>
    <property type="evidence" value="ECO:0007669"/>
    <property type="project" value="UniProtKB-SubCell"/>
</dbReference>
<keyword evidence="2 5" id="KW-0812">Transmembrane</keyword>
<keyword evidence="8" id="KW-1185">Reference proteome</keyword>
<gene>
    <name evidence="7" type="ORF">ElyMa_005344900</name>
</gene>
<reference evidence="7 8" key="1">
    <citation type="journal article" date="2021" name="Elife">
        <title>Chloroplast acquisition without the gene transfer in kleptoplastic sea slugs, Plakobranchus ocellatus.</title>
        <authorList>
            <person name="Maeda T."/>
            <person name="Takahashi S."/>
            <person name="Yoshida T."/>
            <person name="Shimamura S."/>
            <person name="Takaki Y."/>
            <person name="Nagai Y."/>
            <person name="Toyoda A."/>
            <person name="Suzuki Y."/>
            <person name="Arimoto A."/>
            <person name="Ishii H."/>
            <person name="Satoh N."/>
            <person name="Nishiyama T."/>
            <person name="Hasebe M."/>
            <person name="Maruyama T."/>
            <person name="Minagawa J."/>
            <person name="Obokata J."/>
            <person name="Shigenobu S."/>
        </authorList>
    </citation>
    <scope>NUCLEOTIDE SEQUENCE [LARGE SCALE GENOMIC DNA]</scope>
</reference>
<evidence type="ECO:0000256" key="3">
    <source>
        <dbReference type="ARBA" id="ARBA00022989"/>
    </source>
</evidence>
<dbReference type="AlphaFoldDB" id="A0AAV4EAP2"/>
<evidence type="ECO:0000313" key="8">
    <source>
        <dbReference type="Proteomes" id="UP000762676"/>
    </source>
</evidence>
<comment type="caution">
    <text evidence="7">The sequence shown here is derived from an EMBL/GenBank/DDBJ whole genome shotgun (WGS) entry which is preliminary data.</text>
</comment>
<feature type="transmembrane region" description="Helical" evidence="5">
    <location>
        <begin position="107"/>
        <end position="129"/>
    </location>
</feature>
<evidence type="ECO:0000256" key="4">
    <source>
        <dbReference type="ARBA" id="ARBA00023136"/>
    </source>
</evidence>
<evidence type="ECO:0000256" key="5">
    <source>
        <dbReference type="SAM" id="Phobius"/>
    </source>
</evidence>
<evidence type="ECO:0000313" key="7">
    <source>
        <dbReference type="EMBL" id="GFR57744.1"/>
    </source>
</evidence>
<feature type="transmembrane region" description="Helical" evidence="5">
    <location>
        <begin position="150"/>
        <end position="169"/>
    </location>
</feature>
<evidence type="ECO:0000256" key="1">
    <source>
        <dbReference type="ARBA" id="ARBA00004370"/>
    </source>
</evidence>
<protein>
    <submittedName>
        <fullName evidence="7">Chemosensory receptor C</fullName>
    </submittedName>
</protein>
<dbReference type="EMBL" id="BMAT01010638">
    <property type="protein sequence ID" value="GFR57744.1"/>
    <property type="molecule type" value="Genomic_DNA"/>
</dbReference>
<evidence type="ECO:0000259" key="6">
    <source>
        <dbReference type="PROSITE" id="PS50262"/>
    </source>
</evidence>
<dbReference type="InterPro" id="IPR017452">
    <property type="entry name" value="GPCR_Rhodpsn_7TM"/>
</dbReference>
<dbReference type="Proteomes" id="UP000762676">
    <property type="component" value="Unassembled WGS sequence"/>
</dbReference>
<accession>A0AAV4EAP2</accession>
<dbReference type="PROSITE" id="PS50262">
    <property type="entry name" value="G_PROTEIN_RECEP_F1_2"/>
    <property type="match status" value="1"/>
</dbReference>